<dbReference type="RefSeq" id="WP_264082191.1">
    <property type="nucleotide sequence ID" value="NZ_AP024355.1"/>
</dbReference>
<reference evidence="1 2" key="1">
    <citation type="journal article" date="2016" name="C (Basel)">
        <title>Selective Growth of and Electricity Production by Marine Exoelectrogenic Bacteria in Self-Aggregated Hydrogel of Microbially Reduced Graphene Oxide.</title>
        <authorList>
            <person name="Yoshida N."/>
            <person name="Goto Y."/>
            <person name="Miyata Y."/>
        </authorList>
    </citation>
    <scope>NUCLEOTIDE SEQUENCE [LARGE SCALE GENOMIC DNA]</scope>
    <source>
        <strain evidence="1 2">NIT-T3</strain>
    </source>
</reference>
<name>A0ABN6DVQ8_9BACT</name>
<dbReference type="EMBL" id="AP024355">
    <property type="protein sequence ID" value="BCR04233.1"/>
    <property type="molecule type" value="Genomic_DNA"/>
</dbReference>
<organism evidence="1 2">
    <name type="scientific">Desulfuromonas versatilis</name>
    <dbReference type="NCBI Taxonomy" id="2802975"/>
    <lineage>
        <taxon>Bacteria</taxon>
        <taxon>Pseudomonadati</taxon>
        <taxon>Thermodesulfobacteriota</taxon>
        <taxon>Desulfuromonadia</taxon>
        <taxon>Desulfuromonadales</taxon>
        <taxon>Desulfuromonadaceae</taxon>
        <taxon>Desulfuromonas</taxon>
    </lineage>
</organism>
<accession>A0ABN6DVQ8</accession>
<dbReference type="Proteomes" id="UP001319827">
    <property type="component" value="Chromosome"/>
</dbReference>
<protein>
    <submittedName>
        <fullName evidence="1">Uncharacterized protein</fullName>
    </submittedName>
</protein>
<gene>
    <name evidence="1" type="ORF">DESUT3_13020</name>
</gene>
<reference evidence="1 2" key="2">
    <citation type="journal article" date="2021" name="Int. J. Syst. Evol. Microbiol.">
        <title>Isolation and Polyphasic Characterization of Desulfuromonas versatilis sp. Nov., an Electrogenic Bacteria Capable of Versatile Metabolism Isolated from a Graphene Oxide-Reducing Enrichment Culture.</title>
        <authorList>
            <person name="Xie L."/>
            <person name="Yoshida N."/>
            <person name="Ishii S."/>
            <person name="Meng L."/>
        </authorList>
    </citation>
    <scope>NUCLEOTIDE SEQUENCE [LARGE SCALE GENOMIC DNA]</scope>
    <source>
        <strain evidence="1 2">NIT-T3</strain>
    </source>
</reference>
<proteinExistence type="predicted"/>
<sequence length="44" mass="4896">MGEPAKAFWINEPEEVEEAVESSFEDIACICTGLPDDCWKFGSD</sequence>
<evidence type="ECO:0000313" key="1">
    <source>
        <dbReference type="EMBL" id="BCR04233.1"/>
    </source>
</evidence>
<keyword evidence="2" id="KW-1185">Reference proteome</keyword>
<evidence type="ECO:0000313" key="2">
    <source>
        <dbReference type="Proteomes" id="UP001319827"/>
    </source>
</evidence>